<evidence type="ECO:0008006" key="3">
    <source>
        <dbReference type="Google" id="ProtNLM"/>
    </source>
</evidence>
<dbReference type="STRING" id="155515.JP36_08735"/>
<dbReference type="InterPro" id="IPR009225">
    <property type="entry name" value="Phage_head_completion_GpL"/>
</dbReference>
<sequence>MADLTITMYPDDDLAMPAVQKNVEQSQPANDIINNDPFYPNIELTVLRNAMRIDSNVPNERLKEATLHAVLDVNEELTAFKAAQLEANVTTLANNQSVMIDNQNQQTHHYLRAVYCLAVATLYERYASYDLTNDGEKRMTMLEESIGDLRRDARFAIRTILGKPKITATLL</sequence>
<dbReference type="eggNOG" id="ENOG5032SDV">
    <property type="taxonomic scope" value="Bacteria"/>
</dbReference>
<dbReference type="Pfam" id="PF05926">
    <property type="entry name" value="Phage_GPL"/>
    <property type="match status" value="1"/>
</dbReference>
<dbReference type="RefSeq" id="WP_039173877.1">
    <property type="nucleotide sequence ID" value="NZ_JPXX01000023.1"/>
</dbReference>
<accession>A0A0A2Y0Y3</accession>
<evidence type="ECO:0000313" key="2">
    <source>
        <dbReference type="Proteomes" id="UP000030539"/>
    </source>
</evidence>
<gene>
    <name evidence="1" type="ORF">JP36_08735</name>
</gene>
<evidence type="ECO:0000313" key="1">
    <source>
        <dbReference type="EMBL" id="KGQ36802.1"/>
    </source>
</evidence>
<dbReference type="Proteomes" id="UP000030539">
    <property type="component" value="Unassembled WGS sequence"/>
</dbReference>
<dbReference type="AlphaFoldDB" id="A0A0A2Y0Y3"/>
<name>A0A0A2Y0Y3_9PAST</name>
<proteinExistence type="predicted"/>
<organism evidence="1 2">
    <name type="scientific">Gallibacterium genomosp. 1</name>
    <dbReference type="NCBI Taxonomy" id="155515"/>
    <lineage>
        <taxon>Bacteria</taxon>
        <taxon>Pseudomonadati</taxon>
        <taxon>Pseudomonadota</taxon>
        <taxon>Gammaproteobacteria</taxon>
        <taxon>Pasteurellales</taxon>
        <taxon>Pasteurellaceae</taxon>
        <taxon>Gallibacterium</taxon>
    </lineage>
</organism>
<protein>
    <recommendedName>
        <fullName evidence="3">Phage head protein</fullName>
    </recommendedName>
</protein>
<comment type="caution">
    <text evidence="1">The sequence shown here is derived from an EMBL/GenBank/DDBJ whole genome shotgun (WGS) entry which is preliminary data.</text>
</comment>
<reference evidence="1 2" key="1">
    <citation type="submission" date="2014-08" db="EMBL/GenBank/DDBJ databases">
        <title>Chaperone-usher fimbriae in a diverse selection of Gallibacterium genomes.</title>
        <authorList>
            <person name="Kudirkiene E."/>
            <person name="Bager R.J."/>
            <person name="Johnson T.J."/>
            <person name="Bojesen A.M."/>
        </authorList>
    </citation>
    <scope>NUCLEOTIDE SEQUENCE [LARGE SCALE GENOMIC DNA]</scope>
    <source>
        <strain evidence="1 2">CCM5974</strain>
    </source>
</reference>
<dbReference type="EMBL" id="JPXX01000023">
    <property type="protein sequence ID" value="KGQ36802.1"/>
    <property type="molecule type" value="Genomic_DNA"/>
</dbReference>